<feature type="compositionally biased region" description="Basic residues" evidence="1">
    <location>
        <begin position="1"/>
        <end position="17"/>
    </location>
</feature>
<feature type="compositionally biased region" description="Polar residues" evidence="1">
    <location>
        <begin position="81"/>
        <end position="104"/>
    </location>
</feature>
<evidence type="ECO:0000256" key="1">
    <source>
        <dbReference type="SAM" id="MobiDB-lite"/>
    </source>
</evidence>
<feature type="region of interest" description="Disordered" evidence="1">
    <location>
        <begin position="1"/>
        <end position="34"/>
    </location>
</feature>
<feature type="transmembrane region" description="Helical" evidence="2">
    <location>
        <begin position="48"/>
        <end position="69"/>
    </location>
</feature>
<feature type="region of interest" description="Disordered" evidence="1">
    <location>
        <begin position="80"/>
        <end position="106"/>
    </location>
</feature>
<keyword evidence="2" id="KW-0472">Membrane</keyword>
<reference evidence="3" key="1">
    <citation type="submission" date="2019-09" db="EMBL/GenBank/DDBJ databases">
        <title>Characterisation of the sponge microbiome using genome-centric metagenomics.</title>
        <authorList>
            <person name="Engelberts J.P."/>
            <person name="Robbins S.J."/>
            <person name="De Goeij J.M."/>
            <person name="Aranda M."/>
            <person name="Bell S.C."/>
            <person name="Webster N.S."/>
        </authorList>
    </citation>
    <scope>NUCLEOTIDE SEQUENCE</scope>
    <source>
        <strain evidence="3">SB0675_bin_29</strain>
    </source>
</reference>
<keyword evidence="2" id="KW-0812">Transmembrane</keyword>
<evidence type="ECO:0000256" key="2">
    <source>
        <dbReference type="SAM" id="Phobius"/>
    </source>
</evidence>
<dbReference type="InterPro" id="IPR021454">
    <property type="entry name" value="DUF3105"/>
</dbReference>
<sequence>MATRSRSRKKSRAKGGRHSQQDVRGRLARPSRQEVKEIAAKRRLRQNLYIYGGGAILIAIVALVIYVNIRNTAPVGEEESFASQGNTHIQQGSASPIDYNSTPPTSGPHYPGLAPWDIYDEPIRYEQVVHNMEDGGVIVYYQCEDSCPELREQLAGVVQPYLDSGRHVLMMPNDPNWTGFGSQSAHRDMEARIALTAWQRLDKFDEFDAGRIRAFIDRYEGIDHHVR</sequence>
<dbReference type="EMBL" id="VYDA01000326">
    <property type="protein sequence ID" value="MYH61834.1"/>
    <property type="molecule type" value="Genomic_DNA"/>
</dbReference>
<keyword evidence="2" id="KW-1133">Transmembrane helix</keyword>
<accession>A0A6B1G6U8</accession>
<comment type="caution">
    <text evidence="3">The sequence shown here is derived from an EMBL/GenBank/DDBJ whole genome shotgun (WGS) entry which is preliminary data.</text>
</comment>
<feature type="compositionally biased region" description="Basic and acidic residues" evidence="1">
    <location>
        <begin position="19"/>
        <end position="34"/>
    </location>
</feature>
<name>A0A6B1G6U8_9CHLR</name>
<dbReference type="AlphaFoldDB" id="A0A6B1G6U8"/>
<organism evidence="3">
    <name type="scientific">Caldilineaceae bacterium SB0675_bin_29</name>
    <dbReference type="NCBI Taxonomy" id="2605266"/>
    <lineage>
        <taxon>Bacteria</taxon>
        <taxon>Bacillati</taxon>
        <taxon>Chloroflexota</taxon>
        <taxon>Caldilineae</taxon>
        <taxon>Caldilineales</taxon>
        <taxon>Caldilineaceae</taxon>
    </lineage>
</organism>
<protein>
    <submittedName>
        <fullName evidence="3">DUF3105 domain-containing protein</fullName>
    </submittedName>
</protein>
<dbReference type="Pfam" id="PF11303">
    <property type="entry name" value="DUF3105"/>
    <property type="match status" value="1"/>
</dbReference>
<proteinExistence type="predicted"/>
<evidence type="ECO:0000313" key="3">
    <source>
        <dbReference type="EMBL" id="MYH61834.1"/>
    </source>
</evidence>
<gene>
    <name evidence="3" type="ORF">F4148_08725</name>
</gene>